<dbReference type="Proteomes" id="UP001153069">
    <property type="component" value="Unassembled WGS sequence"/>
</dbReference>
<protein>
    <recommendedName>
        <fullName evidence="2">BHLH domain-containing protein</fullName>
    </recommendedName>
</protein>
<dbReference type="AlphaFoldDB" id="A0A9N8DG16"/>
<dbReference type="InterPro" id="IPR011598">
    <property type="entry name" value="bHLH_dom"/>
</dbReference>
<evidence type="ECO:0000313" key="3">
    <source>
        <dbReference type="EMBL" id="CAB9498994.1"/>
    </source>
</evidence>
<feature type="region of interest" description="Disordered" evidence="1">
    <location>
        <begin position="18"/>
        <end position="52"/>
    </location>
</feature>
<accession>A0A9N8DG16</accession>
<dbReference type="GO" id="GO:0046983">
    <property type="term" value="F:protein dimerization activity"/>
    <property type="evidence" value="ECO:0007669"/>
    <property type="project" value="InterPro"/>
</dbReference>
<name>A0A9N8DG16_9STRA</name>
<dbReference type="PROSITE" id="PS50888">
    <property type="entry name" value="BHLH"/>
    <property type="match status" value="1"/>
</dbReference>
<sequence>MEIPANPKKRTLFEAIAAETNKDNDTPTEQEVAAMSRSERKRHREKKRRSDVNKGFDELMSLLLEIDPEVRADAEERTSKGQCKRALGAHEDNVLSRVDLIATACRVLKRVHTENEKHKKMIEELLLKNGGQGAADLPRSAGGSAAGAGLADLSSLGGGATSSLVDRAALLQKSALGLGAGAAAAEAQLRAKANLFSNLPSAGVASSLREYSTADLLALRAAAANRAAAAQALPPPPATTDAAAMLAARRSLLQSMMQQQDSHANMMHASIFGSCLGGQNESSSSAPAPPHHLMGAEALYGALGGGAMQTKKEEELRRLRAAGHQI</sequence>
<evidence type="ECO:0000259" key="2">
    <source>
        <dbReference type="PROSITE" id="PS50888"/>
    </source>
</evidence>
<keyword evidence="4" id="KW-1185">Reference proteome</keyword>
<dbReference type="InterPro" id="IPR036638">
    <property type="entry name" value="HLH_DNA-bd_sf"/>
</dbReference>
<dbReference type="EMBL" id="CAICTM010000050">
    <property type="protein sequence ID" value="CAB9498994.1"/>
    <property type="molecule type" value="Genomic_DNA"/>
</dbReference>
<reference evidence="3" key="1">
    <citation type="submission" date="2020-06" db="EMBL/GenBank/DDBJ databases">
        <authorList>
            <consortium name="Plant Systems Biology data submission"/>
        </authorList>
    </citation>
    <scope>NUCLEOTIDE SEQUENCE</scope>
    <source>
        <strain evidence="3">D6</strain>
    </source>
</reference>
<evidence type="ECO:0000313" key="4">
    <source>
        <dbReference type="Proteomes" id="UP001153069"/>
    </source>
</evidence>
<evidence type="ECO:0000256" key="1">
    <source>
        <dbReference type="SAM" id="MobiDB-lite"/>
    </source>
</evidence>
<gene>
    <name evidence="3" type="ORF">SEMRO_50_G029120.1</name>
</gene>
<dbReference type="Pfam" id="PF00010">
    <property type="entry name" value="HLH"/>
    <property type="match status" value="1"/>
</dbReference>
<proteinExistence type="predicted"/>
<dbReference type="SUPFAM" id="SSF47459">
    <property type="entry name" value="HLH, helix-loop-helix DNA-binding domain"/>
    <property type="match status" value="1"/>
</dbReference>
<comment type="caution">
    <text evidence="3">The sequence shown here is derived from an EMBL/GenBank/DDBJ whole genome shotgun (WGS) entry which is preliminary data.</text>
</comment>
<dbReference type="OrthoDB" id="49271at2759"/>
<organism evidence="3 4">
    <name type="scientific">Seminavis robusta</name>
    <dbReference type="NCBI Taxonomy" id="568900"/>
    <lineage>
        <taxon>Eukaryota</taxon>
        <taxon>Sar</taxon>
        <taxon>Stramenopiles</taxon>
        <taxon>Ochrophyta</taxon>
        <taxon>Bacillariophyta</taxon>
        <taxon>Bacillariophyceae</taxon>
        <taxon>Bacillariophycidae</taxon>
        <taxon>Naviculales</taxon>
        <taxon>Naviculaceae</taxon>
        <taxon>Seminavis</taxon>
    </lineage>
</organism>
<feature type="domain" description="BHLH" evidence="2">
    <location>
        <begin position="36"/>
        <end position="111"/>
    </location>
</feature>
<dbReference type="Gene3D" id="4.10.280.10">
    <property type="entry name" value="Helix-loop-helix DNA-binding domain"/>
    <property type="match status" value="1"/>
</dbReference>